<keyword evidence="4 7" id="KW-0418">Kinase</keyword>
<dbReference type="EC" id="2.7.1.33" evidence="7"/>
<keyword evidence="8" id="KW-1185">Reference proteome</keyword>
<proteinExistence type="predicted"/>
<dbReference type="PANTHER" id="PTHR12280:SF20">
    <property type="entry name" value="4'-PHOSPHOPANTETHEINE PHOSPHATASE"/>
    <property type="match status" value="1"/>
</dbReference>
<dbReference type="PANTHER" id="PTHR12280">
    <property type="entry name" value="PANTOTHENATE KINASE"/>
    <property type="match status" value="1"/>
</dbReference>
<dbReference type="Gene3D" id="3.30.420.40">
    <property type="match status" value="1"/>
</dbReference>
<reference evidence="8" key="1">
    <citation type="journal article" date="2019" name="Int. J. Syst. Evol. Microbiol.">
        <title>The Global Catalogue of Microorganisms (GCM) 10K type strain sequencing project: providing services to taxonomists for standard genome sequencing and annotation.</title>
        <authorList>
            <consortium name="The Broad Institute Genomics Platform"/>
            <consortium name="The Broad Institute Genome Sequencing Center for Infectious Disease"/>
            <person name="Wu L."/>
            <person name="Ma J."/>
        </authorList>
    </citation>
    <scope>NUCLEOTIDE SEQUENCE [LARGE SCALE GENOMIC DNA]</scope>
    <source>
        <strain evidence="8">TISTR 1858</strain>
    </source>
</reference>
<dbReference type="InterPro" id="IPR011602">
    <property type="entry name" value="Type_II_PanK_bac"/>
</dbReference>
<gene>
    <name evidence="7" type="primary">coaW</name>
    <name evidence="7" type="ORF">ACFSUN_14170</name>
</gene>
<dbReference type="CDD" id="cd24085">
    <property type="entry name" value="ASKHA_NBD_PanK-II_bac"/>
    <property type="match status" value="1"/>
</dbReference>
<evidence type="ECO:0000256" key="1">
    <source>
        <dbReference type="ARBA" id="ARBA00022490"/>
    </source>
</evidence>
<keyword evidence="6" id="KW-0173">Coenzyme A biosynthesis</keyword>
<dbReference type="NCBIfam" id="NF009842">
    <property type="entry name" value="PRK13317.1"/>
    <property type="match status" value="1"/>
</dbReference>
<name>A0ABW5Q311_9BACI</name>
<dbReference type="GO" id="GO:0004594">
    <property type="term" value="F:pantothenate kinase activity"/>
    <property type="evidence" value="ECO:0007669"/>
    <property type="project" value="UniProtKB-EC"/>
</dbReference>
<dbReference type="SUPFAM" id="SSF53067">
    <property type="entry name" value="Actin-like ATPase domain"/>
    <property type="match status" value="1"/>
</dbReference>
<evidence type="ECO:0000313" key="7">
    <source>
        <dbReference type="EMBL" id="MFD2629931.1"/>
    </source>
</evidence>
<dbReference type="Pfam" id="PF03630">
    <property type="entry name" value="Fumble"/>
    <property type="match status" value="1"/>
</dbReference>
<evidence type="ECO:0000256" key="2">
    <source>
        <dbReference type="ARBA" id="ARBA00022679"/>
    </source>
</evidence>
<dbReference type="InterPro" id="IPR043129">
    <property type="entry name" value="ATPase_NBD"/>
</dbReference>
<protein>
    <submittedName>
        <fullName evidence="7">Type II pantothenate kinase</fullName>
        <ecNumber evidence="7">2.7.1.33</ecNumber>
    </submittedName>
</protein>
<sequence length="266" mass="28664">MDRIGIDAGGSLIKIAYWQNGEMDTQTFPVEKVDECVKMLQDVNPEAKVYLTGGKSAHVQSLLSGQTYLVDEFKATVKGARFLIEKENISATDYILASVGTGTSFFKVTPQSFERLFGSGAGGGTLMGLGSLLFNKNADFTSLVASAEKGDERASDLLIKDIYAPSAPPLTGDLTAANFGKAHLNKEATADDHMASLVRFLAETILLLALQAAQANQTKNLVFIGSTIEENQPLKQRLRMFEDGFDYKAIFIEKGAYAGAIGAMLE</sequence>
<accession>A0ABW5Q311</accession>
<organism evidence="7 8">
    <name type="scientific">Oceanobacillus kapialis</name>
    <dbReference type="NCBI Taxonomy" id="481353"/>
    <lineage>
        <taxon>Bacteria</taxon>
        <taxon>Bacillati</taxon>
        <taxon>Bacillota</taxon>
        <taxon>Bacilli</taxon>
        <taxon>Bacillales</taxon>
        <taxon>Bacillaceae</taxon>
        <taxon>Oceanobacillus</taxon>
    </lineage>
</organism>
<dbReference type="InterPro" id="IPR004567">
    <property type="entry name" value="Type_II_PanK"/>
</dbReference>
<evidence type="ECO:0000256" key="6">
    <source>
        <dbReference type="ARBA" id="ARBA00022993"/>
    </source>
</evidence>
<dbReference type="EMBL" id="JBHUMX010000041">
    <property type="protein sequence ID" value="MFD2629931.1"/>
    <property type="molecule type" value="Genomic_DNA"/>
</dbReference>
<keyword evidence="5" id="KW-0067">ATP-binding</keyword>
<keyword evidence="2 7" id="KW-0808">Transferase</keyword>
<evidence type="ECO:0000313" key="8">
    <source>
        <dbReference type="Proteomes" id="UP001597451"/>
    </source>
</evidence>
<evidence type="ECO:0000256" key="5">
    <source>
        <dbReference type="ARBA" id="ARBA00022840"/>
    </source>
</evidence>
<evidence type="ECO:0000256" key="4">
    <source>
        <dbReference type="ARBA" id="ARBA00022777"/>
    </source>
</evidence>
<keyword evidence="3" id="KW-0547">Nucleotide-binding</keyword>
<dbReference type="Proteomes" id="UP001597451">
    <property type="component" value="Unassembled WGS sequence"/>
</dbReference>
<dbReference type="PIRSF" id="PIRSF036940">
    <property type="entry name" value="PanK_bac_aCoA"/>
    <property type="match status" value="1"/>
</dbReference>
<comment type="caution">
    <text evidence="7">The sequence shown here is derived from an EMBL/GenBank/DDBJ whole genome shotgun (WGS) entry which is preliminary data.</text>
</comment>
<dbReference type="RefSeq" id="WP_379562719.1">
    <property type="nucleotide sequence ID" value="NZ_JBHUMX010000041.1"/>
</dbReference>
<keyword evidence="1" id="KW-0963">Cytoplasm</keyword>
<evidence type="ECO:0000256" key="3">
    <source>
        <dbReference type="ARBA" id="ARBA00022741"/>
    </source>
</evidence>